<evidence type="ECO:0000313" key="2">
    <source>
        <dbReference type="Proteomes" id="UP000262177"/>
    </source>
</evidence>
<sequence>MEVDDSAAAAASALCCAKADEAGTSSIADAQISDMNLARPRRLIFMG</sequence>
<accession>A0A286TFF3</accession>
<reference evidence="1 2" key="1">
    <citation type="journal article" date="2017" name="Biosci. Biotechnol. Biochem.">
        <title>Identification and characterization of a sulfoglycosidase from Bifidobacterium bifidum implicated in mucin glycan utilization.</title>
        <authorList>
            <person name="Katoh T."/>
            <person name="Maeshibu T."/>
            <person name="Kikkawa K."/>
            <person name="Gotoh A."/>
            <person name="Tomabechi Y."/>
            <person name="Nakamura M."/>
            <person name="Liao W.-H."/>
            <person name="Yamaguchi M."/>
            <person name="Ashida H."/>
            <person name="Yamamoto K."/>
            <person name="Katayama T."/>
        </authorList>
    </citation>
    <scope>NUCLEOTIDE SEQUENCE [LARGE SCALE GENOMIC DNA]</scope>
    <source>
        <strain evidence="1 2">JCM 7004</strain>
    </source>
</reference>
<name>A0A286TFF3_BIFBI</name>
<gene>
    <name evidence="1" type="ORF">BBJK_03031</name>
</gene>
<dbReference type="AlphaFoldDB" id="A0A286TFF3"/>
<evidence type="ECO:0000313" key="1">
    <source>
        <dbReference type="EMBL" id="BBA49033.1"/>
    </source>
</evidence>
<dbReference type="Proteomes" id="UP000262177">
    <property type="component" value="Chromosome"/>
</dbReference>
<proteinExistence type="predicted"/>
<dbReference type="EMBL" id="AP018131">
    <property type="protein sequence ID" value="BBA49033.1"/>
    <property type="molecule type" value="Genomic_DNA"/>
</dbReference>
<organism evidence="1 2">
    <name type="scientific">Bifidobacterium bifidum LMG 13195</name>
    <dbReference type="NCBI Taxonomy" id="1207542"/>
    <lineage>
        <taxon>Bacteria</taxon>
        <taxon>Bacillati</taxon>
        <taxon>Actinomycetota</taxon>
        <taxon>Actinomycetes</taxon>
        <taxon>Bifidobacteriales</taxon>
        <taxon>Bifidobacteriaceae</taxon>
        <taxon>Bifidobacterium</taxon>
    </lineage>
</organism>
<protein>
    <submittedName>
        <fullName evidence="1">Uncharacterized protein</fullName>
    </submittedName>
</protein>